<evidence type="ECO:0000259" key="2">
    <source>
        <dbReference type="SMART" id="SM00507"/>
    </source>
</evidence>
<evidence type="ECO:0000256" key="1">
    <source>
        <dbReference type="SAM" id="MobiDB-lite"/>
    </source>
</evidence>
<accession>A0AAD1H0N2</accession>
<dbReference type="AlphaFoldDB" id="A0AAD1H0N2"/>
<dbReference type="Proteomes" id="UP000464624">
    <property type="component" value="Chromosome"/>
</dbReference>
<proteinExistence type="predicted"/>
<dbReference type="SMART" id="SM00507">
    <property type="entry name" value="HNHc"/>
    <property type="match status" value="1"/>
</dbReference>
<sequence>MTTCRPVFHTPVYVHSRAKLWQLLSYLPLTIASMFETLESSPESVELIDAVCAAARCEAQATARRLNAVADLIELRNRQYGNHPEWTVDLWDEIARELAAALRVGPRTASGYMTDALVLRERLPKLGQCLAAGDINYPMFNTIANRTALITDEKALAAVDAQLAVRAPRWAALSRFSLATRVDAIVGRHDPDAVRRTKKEIKDRYLDVSELQPGIAEVYGNVLASTGRALDRRLDELAATVCAADPRTRAQRRADALDALVAGAERLACTCGKPDCTTSRGGNRAHSTVIHVIATQDSVDGTSTTPGFMAGADGLIPAKVVAELAKSARMCPVLHPLNAPPEPRYVPSAKLADFVRCRDLTCRAPGCDQPAVYCDIDHTIPYADGGATHASNLKCLCRKHHLLKTFWGWRDKQLPDGTVIWTLPGGRTYVTTPGSAILFPPLTVPTGDLADPVVRVSTRCGERTAMMPSRRRTRAQERSQRITAERNRNRDDRLARQHAYTWAVGYGDPDDPPPF</sequence>
<dbReference type="Gene3D" id="1.10.30.50">
    <property type="match status" value="1"/>
</dbReference>
<name>A0AAD1H0N2_MYCXE</name>
<protein>
    <recommendedName>
        <fullName evidence="2">HNH nuclease domain-containing protein</fullName>
    </recommendedName>
</protein>
<feature type="compositionally biased region" description="Basic and acidic residues" evidence="1">
    <location>
        <begin position="474"/>
        <end position="493"/>
    </location>
</feature>
<dbReference type="InterPro" id="IPR003615">
    <property type="entry name" value="HNH_nuc"/>
</dbReference>
<feature type="region of interest" description="Disordered" evidence="1">
    <location>
        <begin position="469"/>
        <end position="493"/>
    </location>
</feature>
<evidence type="ECO:0000313" key="3">
    <source>
        <dbReference type="EMBL" id="BBU21299.1"/>
    </source>
</evidence>
<reference evidence="3 4" key="1">
    <citation type="submission" date="2019-12" db="EMBL/GenBank/DDBJ databases">
        <title>Complete genome sequence of Mycolicibacterium xenopi str. JCM15661T.</title>
        <authorList>
            <person name="Yoshida M."/>
            <person name="Fukano H."/>
            <person name="Asakura T."/>
            <person name="Hoshino Y."/>
        </authorList>
    </citation>
    <scope>NUCLEOTIDE SEQUENCE [LARGE SCALE GENOMIC DNA]</scope>
    <source>
        <strain evidence="3 4">JCM 15661T</strain>
    </source>
</reference>
<evidence type="ECO:0000313" key="4">
    <source>
        <dbReference type="Proteomes" id="UP000464624"/>
    </source>
</evidence>
<dbReference type="EMBL" id="AP022314">
    <property type="protein sequence ID" value="BBU21299.1"/>
    <property type="molecule type" value="Genomic_DNA"/>
</dbReference>
<dbReference type="KEGG" id="mxe:MYXE_10880"/>
<dbReference type="CDD" id="cd00085">
    <property type="entry name" value="HNHc"/>
    <property type="match status" value="1"/>
</dbReference>
<feature type="domain" description="HNH nuclease" evidence="2">
    <location>
        <begin position="350"/>
        <end position="402"/>
    </location>
</feature>
<organism evidence="3 4">
    <name type="scientific">Mycobacterium xenopi</name>
    <dbReference type="NCBI Taxonomy" id="1789"/>
    <lineage>
        <taxon>Bacteria</taxon>
        <taxon>Bacillati</taxon>
        <taxon>Actinomycetota</taxon>
        <taxon>Actinomycetes</taxon>
        <taxon>Mycobacteriales</taxon>
        <taxon>Mycobacteriaceae</taxon>
        <taxon>Mycobacterium</taxon>
    </lineage>
</organism>
<gene>
    <name evidence="3" type="ORF">MYXE_10880</name>
</gene>
<dbReference type="InterPro" id="IPR003870">
    <property type="entry name" value="DUF222"/>
</dbReference>
<dbReference type="Pfam" id="PF02720">
    <property type="entry name" value="DUF222"/>
    <property type="match status" value="1"/>
</dbReference>